<feature type="transmembrane region" description="Helical" evidence="1">
    <location>
        <begin position="256"/>
        <end position="276"/>
    </location>
</feature>
<dbReference type="SMART" id="SM00086">
    <property type="entry name" value="PAC"/>
    <property type="match status" value="2"/>
</dbReference>
<evidence type="ECO:0000259" key="4">
    <source>
        <dbReference type="PROSITE" id="PS50883"/>
    </source>
</evidence>
<feature type="domain" description="PAS" evidence="2">
    <location>
        <begin position="414"/>
        <end position="458"/>
    </location>
</feature>
<dbReference type="InterPro" id="IPR001633">
    <property type="entry name" value="EAL_dom"/>
</dbReference>
<dbReference type="SUPFAM" id="SSF55785">
    <property type="entry name" value="PYP-like sensor domain (PAS domain)"/>
    <property type="match status" value="2"/>
</dbReference>
<dbReference type="InterPro" id="IPR035965">
    <property type="entry name" value="PAS-like_dom_sf"/>
</dbReference>
<proteinExistence type="predicted"/>
<gene>
    <name evidence="6" type="ORF">H8K55_06980</name>
</gene>
<evidence type="ECO:0000256" key="1">
    <source>
        <dbReference type="SAM" id="Phobius"/>
    </source>
</evidence>
<keyword evidence="1" id="KW-0812">Transmembrane</keyword>
<dbReference type="Proteomes" id="UP000624279">
    <property type="component" value="Unassembled WGS sequence"/>
</dbReference>
<dbReference type="SMART" id="SM00052">
    <property type="entry name" value="EAL"/>
    <property type="match status" value="1"/>
</dbReference>
<name>A0ABR6YAU4_9BURK</name>
<dbReference type="SUPFAM" id="SSF141868">
    <property type="entry name" value="EAL domain-like"/>
    <property type="match status" value="1"/>
</dbReference>
<dbReference type="PANTHER" id="PTHR44757:SF2">
    <property type="entry name" value="BIOFILM ARCHITECTURE MAINTENANCE PROTEIN MBAA"/>
    <property type="match status" value="1"/>
</dbReference>
<evidence type="ECO:0000259" key="2">
    <source>
        <dbReference type="PROSITE" id="PS50112"/>
    </source>
</evidence>
<keyword evidence="7" id="KW-1185">Reference proteome</keyword>
<dbReference type="Pfam" id="PF08447">
    <property type="entry name" value="PAS_3"/>
    <property type="match status" value="1"/>
</dbReference>
<dbReference type="SMART" id="SM00267">
    <property type="entry name" value="GGDEF"/>
    <property type="match status" value="1"/>
</dbReference>
<dbReference type="Pfam" id="PF00989">
    <property type="entry name" value="PAS"/>
    <property type="match status" value="1"/>
</dbReference>
<dbReference type="PROSITE" id="PS50112">
    <property type="entry name" value="PAS"/>
    <property type="match status" value="1"/>
</dbReference>
<feature type="domain" description="PAC" evidence="3">
    <location>
        <begin position="368"/>
        <end position="420"/>
    </location>
</feature>
<evidence type="ECO:0000313" key="7">
    <source>
        <dbReference type="Proteomes" id="UP000624279"/>
    </source>
</evidence>
<reference evidence="6 7" key="1">
    <citation type="submission" date="2020-08" db="EMBL/GenBank/DDBJ databases">
        <title>Novel species isolated from subtropical streams in China.</title>
        <authorList>
            <person name="Lu H."/>
        </authorList>
    </citation>
    <scope>NUCLEOTIDE SEQUENCE [LARGE SCALE GENOMIC DNA]</scope>
    <source>
        <strain evidence="6 7">LX15W</strain>
    </source>
</reference>
<dbReference type="CDD" id="cd01948">
    <property type="entry name" value="EAL"/>
    <property type="match status" value="1"/>
</dbReference>
<dbReference type="NCBIfam" id="TIGR00229">
    <property type="entry name" value="sensory_box"/>
    <property type="match status" value="2"/>
</dbReference>
<feature type="transmembrane region" description="Helical" evidence="1">
    <location>
        <begin position="24"/>
        <end position="47"/>
    </location>
</feature>
<dbReference type="InterPro" id="IPR043128">
    <property type="entry name" value="Rev_trsase/Diguanyl_cyclase"/>
</dbReference>
<keyword evidence="1" id="KW-1133">Transmembrane helix</keyword>
<dbReference type="InterPro" id="IPR013655">
    <property type="entry name" value="PAS_fold_3"/>
</dbReference>
<dbReference type="PROSITE" id="PS50113">
    <property type="entry name" value="PAC"/>
    <property type="match status" value="2"/>
</dbReference>
<dbReference type="InterPro" id="IPR035919">
    <property type="entry name" value="EAL_sf"/>
</dbReference>
<dbReference type="PANTHER" id="PTHR44757">
    <property type="entry name" value="DIGUANYLATE CYCLASE DGCP"/>
    <property type="match status" value="1"/>
</dbReference>
<organism evidence="6 7">
    <name type="scientific">Undibacterium flavidum</name>
    <dbReference type="NCBI Taxonomy" id="2762297"/>
    <lineage>
        <taxon>Bacteria</taxon>
        <taxon>Pseudomonadati</taxon>
        <taxon>Pseudomonadota</taxon>
        <taxon>Betaproteobacteria</taxon>
        <taxon>Burkholderiales</taxon>
        <taxon>Oxalobacteraceae</taxon>
        <taxon>Undibacterium</taxon>
    </lineage>
</organism>
<sequence>MVANIDVTLKDFLEHKLGIHHSHLAGVSTVLQWIVLLGIVQVVSYFIPTPENYYGMEHYLVLHTTMEIISIFISLMVFVVAWNSRDSGYPHSLTVLSSLFFVVSFLDLSHTLSYPGMAKFFTENDTNKYLNFWMAARFIATLGLLTFALQSFERMTKRSVKYVMFLSVLTASVVFSWLVVVHEDYFPIWFIPGSGLTPLKKDLEYLIIALNIVTAVILWKRLKSPQVLDISLVWGAVCVMAMGEFFFTLYTTKTGAYNVLGHLYKVIAYILIYRAVVVESIERPYRELEASQQNLELTVTASNTGLWDLNWITKETMFSAVWKQQVGYAAHELANHYDTWLMLLHPDDRQTAVDVFELFMNTPSMTKYENEFRLRHKDGSYRWIFSRGEKIKANNGAVERVLGSHTDITARKIEEGRFRSAVQASPNAMIMVNAKGIIVLTNSQTESMFDYTDGGLVGLHLNNLVPSAVQDNHQRNFEEYMQAPEDRAMGQGRLLFARRRNGDEFRVEIGLTPIAAQDGNYVLASVVDITAKIEAERRIEKLINYDLLTELPNRQLMMDRMQHAMTAAQRSGSRLALLYMNLDRFKHINDTLGHNAGDALLIEIAKRLTSIIKPTDTVARIAGDEFALVLEDVNEDEVARMAGKVLEVVAKGFLFEGQEVVLTPSIGIAMFPQDGADGESLFLSADTAMNKVKEDGRNDFRFFAKAMQQRTTRMLQLESAMHYALERNQFQLVYQPQMTMDGKTVIGVEALLRWTHPELGFISPAEFIPLAESNGQIIPIGAWVLRTALLQLKAWIEVGLKPMIMAVNLSAIQFRHPNLQGVVTGILNEVALPPEYLELELTESVATADPVNAIAVMNELHSLGIRLAIDDFGTGYSSLSYLKKFKVYKLKIDQSFVRDIATDSDDRAIVSAIIQMSKGLGFKTIAEGVETQAQSDFLMAQGCDEFQGYIFSKPLPAEQVLELIRKHQSRA</sequence>
<dbReference type="InterPro" id="IPR000700">
    <property type="entry name" value="PAS-assoc_C"/>
</dbReference>
<dbReference type="InterPro" id="IPR033425">
    <property type="entry name" value="MASE3"/>
</dbReference>
<feature type="transmembrane region" description="Helical" evidence="1">
    <location>
        <begin position="59"/>
        <end position="81"/>
    </location>
</feature>
<dbReference type="PROSITE" id="PS50887">
    <property type="entry name" value="GGDEF"/>
    <property type="match status" value="1"/>
</dbReference>
<dbReference type="InterPro" id="IPR000014">
    <property type="entry name" value="PAS"/>
</dbReference>
<dbReference type="Pfam" id="PF17159">
    <property type="entry name" value="MASE3"/>
    <property type="match status" value="1"/>
</dbReference>
<dbReference type="InterPro" id="IPR013767">
    <property type="entry name" value="PAS_fold"/>
</dbReference>
<dbReference type="Gene3D" id="3.30.70.270">
    <property type="match status" value="1"/>
</dbReference>
<dbReference type="PROSITE" id="PS50883">
    <property type="entry name" value="EAL"/>
    <property type="match status" value="1"/>
</dbReference>
<protein>
    <submittedName>
        <fullName evidence="6">EAL domain-containing protein</fullName>
    </submittedName>
</protein>
<feature type="transmembrane region" description="Helical" evidence="1">
    <location>
        <begin position="93"/>
        <end position="112"/>
    </location>
</feature>
<dbReference type="Pfam" id="PF00563">
    <property type="entry name" value="EAL"/>
    <property type="match status" value="1"/>
</dbReference>
<feature type="transmembrane region" description="Helical" evidence="1">
    <location>
        <begin position="162"/>
        <end position="182"/>
    </location>
</feature>
<feature type="domain" description="GGDEF" evidence="5">
    <location>
        <begin position="573"/>
        <end position="705"/>
    </location>
</feature>
<dbReference type="Gene3D" id="3.30.450.20">
    <property type="entry name" value="PAS domain"/>
    <property type="match status" value="2"/>
</dbReference>
<feature type="transmembrane region" description="Helical" evidence="1">
    <location>
        <begin position="231"/>
        <end position="250"/>
    </location>
</feature>
<evidence type="ECO:0000259" key="3">
    <source>
        <dbReference type="PROSITE" id="PS50113"/>
    </source>
</evidence>
<dbReference type="EMBL" id="JACOGA010000005">
    <property type="protein sequence ID" value="MBC3873322.1"/>
    <property type="molecule type" value="Genomic_DNA"/>
</dbReference>
<dbReference type="CDD" id="cd01949">
    <property type="entry name" value="GGDEF"/>
    <property type="match status" value="1"/>
</dbReference>
<dbReference type="InterPro" id="IPR029787">
    <property type="entry name" value="Nucleotide_cyclase"/>
</dbReference>
<dbReference type="InterPro" id="IPR000160">
    <property type="entry name" value="GGDEF_dom"/>
</dbReference>
<feature type="transmembrane region" description="Helical" evidence="1">
    <location>
        <begin position="132"/>
        <end position="150"/>
    </location>
</feature>
<dbReference type="SUPFAM" id="SSF55073">
    <property type="entry name" value="Nucleotide cyclase"/>
    <property type="match status" value="1"/>
</dbReference>
<evidence type="ECO:0000313" key="6">
    <source>
        <dbReference type="EMBL" id="MBC3873322.1"/>
    </source>
</evidence>
<dbReference type="RefSeq" id="WP_186941355.1">
    <property type="nucleotide sequence ID" value="NZ_JACOGA010000005.1"/>
</dbReference>
<dbReference type="Gene3D" id="3.20.20.450">
    <property type="entry name" value="EAL domain"/>
    <property type="match status" value="1"/>
</dbReference>
<dbReference type="Pfam" id="PF00990">
    <property type="entry name" value="GGDEF"/>
    <property type="match status" value="1"/>
</dbReference>
<feature type="domain" description="PAC" evidence="3">
    <location>
        <begin position="490"/>
        <end position="541"/>
    </location>
</feature>
<dbReference type="SMART" id="SM00091">
    <property type="entry name" value="PAS"/>
    <property type="match status" value="2"/>
</dbReference>
<feature type="domain" description="EAL" evidence="4">
    <location>
        <begin position="714"/>
        <end position="968"/>
    </location>
</feature>
<dbReference type="InterPro" id="IPR001610">
    <property type="entry name" value="PAC"/>
</dbReference>
<keyword evidence="1" id="KW-0472">Membrane</keyword>
<dbReference type="CDD" id="cd00130">
    <property type="entry name" value="PAS"/>
    <property type="match status" value="2"/>
</dbReference>
<comment type="caution">
    <text evidence="6">The sequence shown here is derived from an EMBL/GenBank/DDBJ whole genome shotgun (WGS) entry which is preliminary data.</text>
</comment>
<dbReference type="NCBIfam" id="TIGR00254">
    <property type="entry name" value="GGDEF"/>
    <property type="match status" value="1"/>
</dbReference>
<accession>A0ABR6YAU4</accession>
<dbReference type="InterPro" id="IPR052155">
    <property type="entry name" value="Biofilm_reg_signaling"/>
</dbReference>
<evidence type="ECO:0000259" key="5">
    <source>
        <dbReference type="PROSITE" id="PS50887"/>
    </source>
</evidence>